<dbReference type="SMART" id="SM00320">
    <property type="entry name" value="WD40"/>
    <property type="match status" value="4"/>
</dbReference>
<dbReference type="InterPro" id="IPR001680">
    <property type="entry name" value="WD40_rpt"/>
</dbReference>
<dbReference type="InterPro" id="IPR001646">
    <property type="entry name" value="5peptide_repeat"/>
</dbReference>
<dbReference type="Gene3D" id="2.130.10.10">
    <property type="entry name" value="YVTN repeat-like/Quinoprotein amine dehydrogenase"/>
    <property type="match status" value="1"/>
</dbReference>
<name>A0A9P5RWH3_9FUNG</name>
<feature type="repeat" description="WD" evidence="3">
    <location>
        <begin position="708"/>
        <end position="738"/>
    </location>
</feature>
<dbReference type="PANTHER" id="PTHR19879:SF9">
    <property type="entry name" value="TRANSCRIPTION INITIATION FACTOR TFIID SUBUNIT 5"/>
    <property type="match status" value="1"/>
</dbReference>
<evidence type="ECO:0000256" key="4">
    <source>
        <dbReference type="SAM" id="MobiDB-lite"/>
    </source>
</evidence>
<evidence type="ECO:0000313" key="5">
    <source>
        <dbReference type="EMBL" id="KAF9149181.1"/>
    </source>
</evidence>
<evidence type="ECO:0000256" key="1">
    <source>
        <dbReference type="ARBA" id="ARBA00022574"/>
    </source>
</evidence>
<dbReference type="InterPro" id="IPR015943">
    <property type="entry name" value="WD40/YVTN_repeat-like_dom_sf"/>
</dbReference>
<evidence type="ECO:0000256" key="3">
    <source>
        <dbReference type="PROSITE-ProRule" id="PRU00221"/>
    </source>
</evidence>
<dbReference type="InterPro" id="IPR036322">
    <property type="entry name" value="WD40_repeat_dom_sf"/>
</dbReference>
<dbReference type="Proteomes" id="UP000748756">
    <property type="component" value="Unassembled WGS sequence"/>
</dbReference>
<dbReference type="SUPFAM" id="SSF50978">
    <property type="entry name" value="WD40 repeat-like"/>
    <property type="match status" value="1"/>
</dbReference>
<dbReference type="CDD" id="cd00200">
    <property type="entry name" value="WD40"/>
    <property type="match status" value="1"/>
</dbReference>
<dbReference type="PROSITE" id="PS00678">
    <property type="entry name" value="WD_REPEATS_1"/>
    <property type="match status" value="1"/>
</dbReference>
<accession>A0A9P5RWH3</accession>
<dbReference type="PROSITE" id="PS50082">
    <property type="entry name" value="WD_REPEATS_2"/>
    <property type="match status" value="3"/>
</dbReference>
<dbReference type="Gene3D" id="2.160.20.80">
    <property type="entry name" value="E3 ubiquitin-protein ligase SopA"/>
    <property type="match status" value="1"/>
</dbReference>
<protein>
    <submittedName>
        <fullName evidence="5">Uncharacterized protein</fullName>
    </submittedName>
</protein>
<dbReference type="PANTHER" id="PTHR19879">
    <property type="entry name" value="TRANSCRIPTION INITIATION FACTOR TFIID"/>
    <property type="match status" value="1"/>
</dbReference>
<feature type="repeat" description="WD" evidence="3">
    <location>
        <begin position="666"/>
        <end position="707"/>
    </location>
</feature>
<sequence>IYSTMTRSKQEETFDNHYPTIPSSSQLGSRSANEPPFSRYEQSTKKMQLSAVYNHDRAVSTSGKQERITVSFSQDCQVTFSQNSTKHDNVLPIILGASGQSWLTIFPQNITAPSLSTTLPPPGSQFESTSQLAYVNSLLRKGLSPSLAAGSIYEYLDTSHPVPVSTIYHDRDEQSRVCLLTTRGIEEFLASNVISSTTIAEVHLRQSRQFIVICDGYDESQHKTILYTTNRLNQPGQWKAKLIISCRSQCLSSDYRPRFRPQSINHYQRTKSDLLQEAVIAPFSRRQIAYLTRVELYDGFIMQWLEVNQTRLKNSTLRGIDLRFQCALAEAIFREQTGHPVVQYTHLRDRDTWKVEFFRPDGQIKLLREFNTVTRSGSDYRFLHRYLLEYFYLRTIYDPLDYDNGTTIYDPRRPIHTLQSALGQRSIIGEPSVVQFLAERVEQNPSFRCQLLEIVEQSKINTQVQAGQAAANAITILIRAGVRFNGADLSGIRVAGADLQGGDFDTAILEGADLSKTNLGKAWLRQANLHKAVLSGIRFGELPYLKLEDEVHRCVFSSDGKLFAASFKGFRIRIYDTTTWTNLANHPGGRAIAISPTNRELAKSRPNYTVELGEILTGDIRTVLSGHAGPLSSIVYSPNGGMIATASYDKTARIWSTLTGAILHILSGHSLVIIGVTFSPTCPRLASCSTDTTVRIWDISTGRENAVLSGCSSAIISVTYSPNGRQIGSCSEDGSILL</sequence>
<keyword evidence="2" id="KW-0677">Repeat</keyword>
<dbReference type="PROSITE" id="PS50294">
    <property type="entry name" value="WD_REPEATS_REGION"/>
    <property type="match status" value="3"/>
</dbReference>
<feature type="non-terminal residue" evidence="5">
    <location>
        <position position="738"/>
    </location>
</feature>
<organism evidence="5 6">
    <name type="scientific">Linnemannia schmuckeri</name>
    <dbReference type="NCBI Taxonomy" id="64567"/>
    <lineage>
        <taxon>Eukaryota</taxon>
        <taxon>Fungi</taxon>
        <taxon>Fungi incertae sedis</taxon>
        <taxon>Mucoromycota</taxon>
        <taxon>Mortierellomycotina</taxon>
        <taxon>Mortierellomycetes</taxon>
        <taxon>Mortierellales</taxon>
        <taxon>Mortierellaceae</taxon>
        <taxon>Linnemannia</taxon>
    </lineage>
</organism>
<dbReference type="Pfam" id="PF00400">
    <property type="entry name" value="WD40"/>
    <property type="match status" value="3"/>
</dbReference>
<keyword evidence="1 3" id="KW-0853">WD repeat</keyword>
<dbReference type="EMBL" id="JAAAUQ010000563">
    <property type="protein sequence ID" value="KAF9149181.1"/>
    <property type="molecule type" value="Genomic_DNA"/>
</dbReference>
<keyword evidence="6" id="KW-1185">Reference proteome</keyword>
<feature type="region of interest" description="Disordered" evidence="4">
    <location>
        <begin position="1"/>
        <end position="43"/>
    </location>
</feature>
<feature type="repeat" description="WD" evidence="3">
    <location>
        <begin position="624"/>
        <end position="665"/>
    </location>
</feature>
<dbReference type="InterPro" id="IPR019775">
    <property type="entry name" value="WD40_repeat_CS"/>
</dbReference>
<dbReference type="OrthoDB" id="2396974at2759"/>
<gene>
    <name evidence="5" type="ORF">BG015_009043</name>
</gene>
<dbReference type="Pfam" id="PF00805">
    <property type="entry name" value="Pentapeptide"/>
    <property type="match status" value="1"/>
</dbReference>
<comment type="caution">
    <text evidence="5">The sequence shown here is derived from an EMBL/GenBank/DDBJ whole genome shotgun (WGS) entry which is preliminary data.</text>
</comment>
<reference evidence="5" key="1">
    <citation type="journal article" date="2020" name="Fungal Divers.">
        <title>Resolving the Mortierellaceae phylogeny through synthesis of multi-gene phylogenetics and phylogenomics.</title>
        <authorList>
            <person name="Vandepol N."/>
            <person name="Liber J."/>
            <person name="Desiro A."/>
            <person name="Na H."/>
            <person name="Kennedy M."/>
            <person name="Barry K."/>
            <person name="Grigoriev I.V."/>
            <person name="Miller A.N."/>
            <person name="O'Donnell K."/>
            <person name="Stajich J.E."/>
            <person name="Bonito G."/>
        </authorList>
    </citation>
    <scope>NUCLEOTIDE SEQUENCE</scope>
    <source>
        <strain evidence="5">NRRL 6426</strain>
    </source>
</reference>
<dbReference type="AlphaFoldDB" id="A0A9P5RWH3"/>
<feature type="compositionally biased region" description="Polar residues" evidence="4">
    <location>
        <begin position="21"/>
        <end position="32"/>
    </location>
</feature>
<evidence type="ECO:0000313" key="6">
    <source>
        <dbReference type="Proteomes" id="UP000748756"/>
    </source>
</evidence>
<evidence type="ECO:0000256" key="2">
    <source>
        <dbReference type="ARBA" id="ARBA00022737"/>
    </source>
</evidence>
<proteinExistence type="predicted"/>
<dbReference type="SUPFAM" id="SSF141571">
    <property type="entry name" value="Pentapeptide repeat-like"/>
    <property type="match status" value="1"/>
</dbReference>